<reference evidence="1 2" key="1">
    <citation type="submission" date="2021-01" db="EMBL/GenBank/DDBJ databases">
        <title>Whole genome shotgun sequence of Microbispora corallina NBRC 16416.</title>
        <authorList>
            <person name="Komaki H."/>
            <person name="Tamura T."/>
        </authorList>
    </citation>
    <scope>NUCLEOTIDE SEQUENCE [LARGE SCALE GENOMIC DNA]</scope>
    <source>
        <strain evidence="1 2">NBRC 16416</strain>
    </source>
</reference>
<name>A0ABQ4FRG0_9ACTN</name>
<dbReference type="Proteomes" id="UP000603904">
    <property type="component" value="Unassembled WGS sequence"/>
</dbReference>
<sequence>MLYHAFGHQGRGDDEVNTDYVSFSAESVATLTPGSVLVQRYDERRSPAPDWVDVVITRDDFDRQGRNHDCR</sequence>
<comment type="caution">
    <text evidence="1">The sequence shown here is derived from an EMBL/GenBank/DDBJ whole genome shotgun (WGS) entry which is preliminary data.</text>
</comment>
<dbReference type="EMBL" id="BOOC01000001">
    <property type="protein sequence ID" value="GIH37417.1"/>
    <property type="molecule type" value="Genomic_DNA"/>
</dbReference>
<accession>A0ABQ4FRG0</accession>
<evidence type="ECO:0000313" key="2">
    <source>
        <dbReference type="Proteomes" id="UP000603904"/>
    </source>
</evidence>
<organism evidence="1 2">
    <name type="scientific">Microbispora corallina</name>
    <dbReference type="NCBI Taxonomy" id="83302"/>
    <lineage>
        <taxon>Bacteria</taxon>
        <taxon>Bacillati</taxon>
        <taxon>Actinomycetota</taxon>
        <taxon>Actinomycetes</taxon>
        <taxon>Streptosporangiales</taxon>
        <taxon>Streptosporangiaceae</taxon>
        <taxon>Microbispora</taxon>
    </lineage>
</organism>
<evidence type="ECO:0000313" key="1">
    <source>
        <dbReference type="EMBL" id="GIH37417.1"/>
    </source>
</evidence>
<proteinExistence type="predicted"/>
<protein>
    <submittedName>
        <fullName evidence="1">Uncharacterized protein</fullName>
    </submittedName>
</protein>
<keyword evidence="2" id="KW-1185">Reference proteome</keyword>
<gene>
    <name evidence="1" type="ORF">Mco01_04170</name>
</gene>